<organism evidence="2 3">
    <name type="scientific">Granulosicoccus antarcticus IMCC3135</name>
    <dbReference type="NCBI Taxonomy" id="1192854"/>
    <lineage>
        <taxon>Bacteria</taxon>
        <taxon>Pseudomonadati</taxon>
        <taxon>Pseudomonadota</taxon>
        <taxon>Gammaproteobacteria</taxon>
        <taxon>Chromatiales</taxon>
        <taxon>Granulosicoccaceae</taxon>
        <taxon>Granulosicoccus</taxon>
    </lineage>
</organism>
<dbReference type="OrthoDB" id="37830at2"/>
<keyword evidence="1" id="KW-0472">Membrane</keyword>
<feature type="transmembrane region" description="Helical" evidence="1">
    <location>
        <begin position="341"/>
        <end position="362"/>
    </location>
</feature>
<dbReference type="RefSeq" id="WP_088916096.1">
    <property type="nucleotide sequence ID" value="NZ_CP018632.1"/>
</dbReference>
<dbReference type="KEGG" id="gai:IMCC3135_02250"/>
<feature type="transmembrane region" description="Helical" evidence="1">
    <location>
        <begin position="108"/>
        <end position="131"/>
    </location>
</feature>
<dbReference type="AlphaFoldDB" id="A0A2Z2NTX0"/>
<reference evidence="2 3" key="1">
    <citation type="submission" date="2016-12" db="EMBL/GenBank/DDBJ databases">
        <authorList>
            <person name="Song W.-J."/>
            <person name="Kurnit D.M."/>
        </authorList>
    </citation>
    <scope>NUCLEOTIDE SEQUENCE [LARGE SCALE GENOMIC DNA]</scope>
    <source>
        <strain evidence="2 3">IMCC3135</strain>
    </source>
</reference>
<dbReference type="EMBL" id="CP018632">
    <property type="protein sequence ID" value="ASJ70564.1"/>
    <property type="molecule type" value="Genomic_DNA"/>
</dbReference>
<feature type="transmembrane region" description="Helical" evidence="1">
    <location>
        <begin position="137"/>
        <end position="159"/>
    </location>
</feature>
<accession>A0A2Z2NTX0</accession>
<keyword evidence="1" id="KW-0812">Transmembrane</keyword>
<feature type="transmembrane region" description="Helical" evidence="1">
    <location>
        <begin position="368"/>
        <end position="393"/>
    </location>
</feature>
<evidence type="ECO:0000256" key="1">
    <source>
        <dbReference type="SAM" id="Phobius"/>
    </source>
</evidence>
<keyword evidence="1" id="KW-1133">Transmembrane helix</keyword>
<dbReference type="Proteomes" id="UP000250079">
    <property type="component" value="Chromosome"/>
</dbReference>
<feature type="transmembrane region" description="Helical" evidence="1">
    <location>
        <begin position="197"/>
        <end position="219"/>
    </location>
</feature>
<dbReference type="InterPro" id="IPR031617">
    <property type="entry name" value="PelG"/>
</dbReference>
<evidence type="ECO:0000313" key="2">
    <source>
        <dbReference type="EMBL" id="ASJ70564.1"/>
    </source>
</evidence>
<feature type="transmembrane region" description="Helical" evidence="1">
    <location>
        <begin position="400"/>
        <end position="418"/>
    </location>
</feature>
<feature type="transmembrane region" description="Helical" evidence="1">
    <location>
        <begin position="70"/>
        <end position="88"/>
    </location>
</feature>
<feature type="transmembrane region" description="Helical" evidence="1">
    <location>
        <begin position="231"/>
        <end position="256"/>
    </location>
</feature>
<evidence type="ECO:0008006" key="4">
    <source>
        <dbReference type="Google" id="ProtNLM"/>
    </source>
</evidence>
<feature type="transmembrane region" description="Helical" evidence="1">
    <location>
        <begin position="166"/>
        <end position="191"/>
    </location>
</feature>
<keyword evidence="3" id="KW-1185">Reference proteome</keyword>
<dbReference type="Pfam" id="PF16933">
    <property type="entry name" value="PelG"/>
    <property type="match status" value="1"/>
</dbReference>
<proteinExistence type="predicted"/>
<protein>
    <recommendedName>
        <fullName evidence="4">Histidine kinase</fullName>
    </recommendedName>
</protein>
<sequence>MAGIGFELRKYLNDDSFTGTLKAYGFAGLISAGPWVLSIVGVMLIGIVALTQPVIGEGGGAGVKQFTTSVTWVMGASLVLTGLLQLVFTRFVADRLYELQDDIINANLFGAMALTTLVSGGAGLVLGFTLFTQSFAYEFLMLANFVTLSNIWIVVIFVAGLKRFKLILYAFGVGYGSTIILSILLLPFGLIGLLAGLLMGHAILLLMMVGVVLPEYPVIFKVRFDFLQRQLIFPSLIAIGFFYNLGIWVDKLLFWLNPGTSEAMIGPLRTSLIYDLPIFLAYLSIIPGMAVFLLRIETDFAEAYEGFFDAVRGNATLQEIEMLGNHMVSAVREGLFQIVRVQGATILVLYLLGPTIINWLGISEQYVHLYYIDLVGVGAQVLMLAVLNVLFYLDKLRDALILTATLLVSNAVLTWITLQLGPQYYGYGFGLSMTVTAFIGIILLSREMDNIEFKTFMRSRPSLEAAS</sequence>
<feature type="transmembrane region" description="Helical" evidence="1">
    <location>
        <begin position="21"/>
        <end position="50"/>
    </location>
</feature>
<feature type="transmembrane region" description="Helical" evidence="1">
    <location>
        <begin position="276"/>
        <end position="294"/>
    </location>
</feature>
<gene>
    <name evidence="2" type="ORF">IMCC3135_02250</name>
</gene>
<evidence type="ECO:0000313" key="3">
    <source>
        <dbReference type="Proteomes" id="UP000250079"/>
    </source>
</evidence>
<feature type="transmembrane region" description="Helical" evidence="1">
    <location>
        <begin position="424"/>
        <end position="444"/>
    </location>
</feature>
<name>A0A2Z2NTX0_9GAMM</name>